<keyword evidence="1" id="KW-0805">Transcription regulation</keyword>
<dbReference type="InterPro" id="IPR037923">
    <property type="entry name" value="HTH-like"/>
</dbReference>
<keyword evidence="2" id="KW-0238">DNA-binding</keyword>
<dbReference type="Gene3D" id="1.10.10.60">
    <property type="entry name" value="Homeodomain-like"/>
    <property type="match status" value="2"/>
</dbReference>
<evidence type="ECO:0000256" key="2">
    <source>
        <dbReference type="ARBA" id="ARBA00023125"/>
    </source>
</evidence>
<dbReference type="SMART" id="SM00342">
    <property type="entry name" value="HTH_ARAC"/>
    <property type="match status" value="1"/>
</dbReference>
<protein>
    <recommendedName>
        <fullName evidence="4">HTH araC/xylS-type domain-containing protein</fullName>
    </recommendedName>
</protein>
<evidence type="ECO:0000256" key="3">
    <source>
        <dbReference type="ARBA" id="ARBA00023163"/>
    </source>
</evidence>
<dbReference type="InterPro" id="IPR018060">
    <property type="entry name" value="HTH_AraC"/>
</dbReference>
<dbReference type="PANTHER" id="PTHR43280">
    <property type="entry name" value="ARAC-FAMILY TRANSCRIPTIONAL REGULATOR"/>
    <property type="match status" value="1"/>
</dbReference>
<reference evidence="5 6" key="1">
    <citation type="submission" date="2014-12" db="EMBL/GenBank/DDBJ databases">
        <title>Draft genome sequence of Paenibacillus kamchatkensis strain B-2647.</title>
        <authorList>
            <person name="Karlyshev A.V."/>
            <person name="Kudryashova E.B."/>
        </authorList>
    </citation>
    <scope>NUCLEOTIDE SEQUENCE [LARGE SCALE GENOMIC DNA]</scope>
    <source>
        <strain evidence="5 6">VKM B-2647</strain>
    </source>
</reference>
<dbReference type="InterPro" id="IPR020449">
    <property type="entry name" value="Tscrpt_reg_AraC-type_HTH"/>
</dbReference>
<evidence type="ECO:0000259" key="4">
    <source>
        <dbReference type="PROSITE" id="PS01124"/>
    </source>
</evidence>
<proteinExistence type="predicted"/>
<dbReference type="PANTHER" id="PTHR43280:SF28">
    <property type="entry name" value="HTH-TYPE TRANSCRIPTIONAL ACTIVATOR RHAS"/>
    <property type="match status" value="1"/>
</dbReference>
<dbReference type="InterPro" id="IPR003313">
    <property type="entry name" value="AraC-bd"/>
</dbReference>
<dbReference type="InterPro" id="IPR009057">
    <property type="entry name" value="Homeodomain-like_sf"/>
</dbReference>
<keyword evidence="3" id="KW-0804">Transcription</keyword>
<dbReference type="Pfam" id="PF02311">
    <property type="entry name" value="AraC_binding"/>
    <property type="match status" value="1"/>
</dbReference>
<dbReference type="Pfam" id="PF12833">
    <property type="entry name" value="HTH_18"/>
    <property type="match status" value="1"/>
</dbReference>
<gene>
    <name evidence="5" type="ORF">SD70_10995</name>
</gene>
<dbReference type="EMBL" id="JXAK01000016">
    <property type="protein sequence ID" value="KIL40835.1"/>
    <property type="molecule type" value="Genomic_DNA"/>
</dbReference>
<dbReference type="PROSITE" id="PS00041">
    <property type="entry name" value="HTH_ARAC_FAMILY_1"/>
    <property type="match status" value="1"/>
</dbReference>
<accession>A0ABR5AIR2</accession>
<dbReference type="InterPro" id="IPR018062">
    <property type="entry name" value="HTH_AraC-typ_CS"/>
</dbReference>
<dbReference type="SUPFAM" id="SSF51215">
    <property type="entry name" value="Regulatory protein AraC"/>
    <property type="match status" value="1"/>
</dbReference>
<name>A0ABR5AIR2_9BACL</name>
<keyword evidence="6" id="KW-1185">Reference proteome</keyword>
<sequence>MITEVDQQLPLHIESVGYQAQQPSIMRESGYPYYHWLHTIDGCGEMIVGGGAPFRLPPCHGILLNPHTPHSYCPVSGHWGAWYLTFEGSLAFSLVTAIDVPLMTVINWDADSPLANIHNVFEQKCQYSFYVTGINGSLEVYSFLALLKTYGRSSGQSSLSKDHEKLKPLLVKIEKEFGNSDIGLGWMADIANISPQHINTLFRKVFGISAYQYLLQFRIQKAKEFLLSDPGLTIKYIALSTGFNDSSHFVSYFRKSTGFTPEQFRKRNLHA</sequence>
<evidence type="ECO:0000256" key="1">
    <source>
        <dbReference type="ARBA" id="ARBA00023015"/>
    </source>
</evidence>
<dbReference type="PRINTS" id="PR00032">
    <property type="entry name" value="HTHARAC"/>
</dbReference>
<comment type="caution">
    <text evidence="5">The sequence shown here is derived from an EMBL/GenBank/DDBJ whole genome shotgun (WGS) entry which is preliminary data.</text>
</comment>
<dbReference type="SUPFAM" id="SSF46689">
    <property type="entry name" value="Homeodomain-like"/>
    <property type="match status" value="1"/>
</dbReference>
<dbReference type="PROSITE" id="PS01124">
    <property type="entry name" value="HTH_ARAC_FAMILY_2"/>
    <property type="match status" value="1"/>
</dbReference>
<organism evidence="5 6">
    <name type="scientific">Gordoniibacillus kamchatkensis</name>
    <dbReference type="NCBI Taxonomy" id="1590651"/>
    <lineage>
        <taxon>Bacteria</taxon>
        <taxon>Bacillati</taxon>
        <taxon>Bacillota</taxon>
        <taxon>Bacilli</taxon>
        <taxon>Bacillales</taxon>
        <taxon>Paenibacillaceae</taxon>
        <taxon>Gordoniibacillus</taxon>
    </lineage>
</organism>
<dbReference type="Proteomes" id="UP000031967">
    <property type="component" value="Unassembled WGS sequence"/>
</dbReference>
<feature type="domain" description="HTH araC/xylS-type" evidence="4">
    <location>
        <begin position="167"/>
        <end position="267"/>
    </location>
</feature>
<evidence type="ECO:0000313" key="6">
    <source>
        <dbReference type="Proteomes" id="UP000031967"/>
    </source>
</evidence>
<evidence type="ECO:0000313" key="5">
    <source>
        <dbReference type="EMBL" id="KIL40835.1"/>
    </source>
</evidence>